<feature type="transmembrane region" description="Helical" evidence="3">
    <location>
        <begin position="6"/>
        <end position="22"/>
    </location>
</feature>
<dbReference type="GO" id="GO:0016020">
    <property type="term" value="C:membrane"/>
    <property type="evidence" value="ECO:0007669"/>
    <property type="project" value="UniProtKB-SubCell"/>
</dbReference>
<accession>A0A0R1PX24</accession>
<dbReference type="InterPro" id="IPR001466">
    <property type="entry name" value="Beta-lactam-related"/>
</dbReference>
<sequence>MKKRYIWIIIVILLAVSSGIFLKHKLDAQKQMIESSTGHKVKVITVPKVKDKDQFGLNVRDEHDKSIIDYTENRIKKDGFIGTILIVKNGKAIFQKGYGYADKINNKKNSAGSLFQIASVQKAATGVMLMKLVQSGRVSLSDKLSKYYPSIGYSSEVTLREMLNMISGVSLKEMPEKVTSQDQLVNYVVKNVEVSPKHIGNQYYQPANFVLLAGIIKKVTGRSYYSEFKQMIQDPLQLENTCFFDKYYGSINGRTVAYNSGNMSGYKVLANEQKYQYTNELGTGNLYMTNGDLYKMLRSFITGGTLNTKNTSELFTVFPPHNTYSSGLYHLQYLQQFKKLGINNGYHFHGAEYGYETIGDISADGKQAVILQTNNPNSRKPFNMVVDSDLYHFLLTH</sequence>
<evidence type="ECO:0000259" key="4">
    <source>
        <dbReference type="Pfam" id="PF00144"/>
    </source>
</evidence>
<dbReference type="RefSeq" id="WP_057737517.1">
    <property type="nucleotide sequence ID" value="NZ_AZEG01000015.1"/>
</dbReference>
<dbReference type="Proteomes" id="UP000051155">
    <property type="component" value="Unassembled WGS sequence"/>
</dbReference>
<dbReference type="InterPro" id="IPR050491">
    <property type="entry name" value="AmpC-like"/>
</dbReference>
<evidence type="ECO:0000313" key="6">
    <source>
        <dbReference type="Proteomes" id="UP000051155"/>
    </source>
</evidence>
<dbReference type="InterPro" id="IPR012338">
    <property type="entry name" value="Beta-lactam/transpept-like"/>
</dbReference>
<protein>
    <submittedName>
        <fullName evidence="5">Beta-lactamase class C related penicillin binding protein</fullName>
    </submittedName>
</protein>
<dbReference type="PANTHER" id="PTHR46825">
    <property type="entry name" value="D-ALANYL-D-ALANINE-CARBOXYPEPTIDASE/ENDOPEPTIDASE AMPH"/>
    <property type="match status" value="1"/>
</dbReference>
<evidence type="ECO:0000256" key="1">
    <source>
        <dbReference type="ARBA" id="ARBA00004370"/>
    </source>
</evidence>
<reference evidence="5 6" key="1">
    <citation type="journal article" date="2015" name="Genome Announc.">
        <title>Expanding the biotechnology potential of lactobacilli through comparative genomics of 213 strains and associated genera.</title>
        <authorList>
            <person name="Sun Z."/>
            <person name="Harris H.M."/>
            <person name="McCann A."/>
            <person name="Guo C."/>
            <person name="Argimon S."/>
            <person name="Zhang W."/>
            <person name="Yang X."/>
            <person name="Jeffery I.B."/>
            <person name="Cooney J.C."/>
            <person name="Kagawa T.F."/>
            <person name="Liu W."/>
            <person name="Song Y."/>
            <person name="Salvetti E."/>
            <person name="Wrobel A."/>
            <person name="Rasinkangas P."/>
            <person name="Parkhill J."/>
            <person name="Rea M.C."/>
            <person name="O'Sullivan O."/>
            <person name="Ritari J."/>
            <person name="Douillard F.P."/>
            <person name="Paul Ross R."/>
            <person name="Yang R."/>
            <person name="Briner A.E."/>
            <person name="Felis G.E."/>
            <person name="de Vos W.M."/>
            <person name="Barrangou R."/>
            <person name="Klaenhammer T.R."/>
            <person name="Caufield P.W."/>
            <person name="Cui Y."/>
            <person name="Zhang H."/>
            <person name="O'Toole P.W."/>
        </authorList>
    </citation>
    <scope>NUCLEOTIDE SEQUENCE [LARGE SCALE GENOMIC DNA]</scope>
    <source>
        <strain evidence="5 6">DSM 19971</strain>
    </source>
</reference>
<keyword evidence="3" id="KW-1133">Transmembrane helix</keyword>
<keyword evidence="2 3" id="KW-0472">Membrane</keyword>
<dbReference type="EMBL" id="AZEG01000015">
    <property type="protein sequence ID" value="KRL37149.1"/>
    <property type="molecule type" value="Genomic_DNA"/>
</dbReference>
<name>A0A0R1PX24_9LACO</name>
<dbReference type="STRING" id="1423812.FD20_GL000619"/>
<dbReference type="OrthoDB" id="2151402at2"/>
<gene>
    <name evidence="5" type="ORF">FD20_GL000619</name>
</gene>
<evidence type="ECO:0000256" key="3">
    <source>
        <dbReference type="SAM" id="Phobius"/>
    </source>
</evidence>
<organism evidence="5 6">
    <name type="scientific">Liquorilactobacillus uvarum DSM 19971</name>
    <dbReference type="NCBI Taxonomy" id="1423812"/>
    <lineage>
        <taxon>Bacteria</taxon>
        <taxon>Bacillati</taxon>
        <taxon>Bacillota</taxon>
        <taxon>Bacilli</taxon>
        <taxon>Lactobacillales</taxon>
        <taxon>Lactobacillaceae</taxon>
        <taxon>Liquorilactobacillus</taxon>
    </lineage>
</organism>
<dbReference type="PATRIC" id="fig|1423812.3.peg.671"/>
<dbReference type="PANTHER" id="PTHR46825:SF11">
    <property type="entry name" value="PENICILLIN-BINDING PROTEIN 4"/>
    <property type="match status" value="1"/>
</dbReference>
<dbReference type="Pfam" id="PF00144">
    <property type="entry name" value="Beta-lactamase"/>
    <property type="match status" value="1"/>
</dbReference>
<keyword evidence="3" id="KW-0812">Transmembrane</keyword>
<dbReference type="AlphaFoldDB" id="A0A0R1PX24"/>
<feature type="domain" description="Beta-lactamase-related" evidence="4">
    <location>
        <begin position="82"/>
        <end position="375"/>
    </location>
</feature>
<evidence type="ECO:0000313" key="5">
    <source>
        <dbReference type="EMBL" id="KRL37149.1"/>
    </source>
</evidence>
<keyword evidence="6" id="KW-1185">Reference proteome</keyword>
<dbReference type="SUPFAM" id="SSF56601">
    <property type="entry name" value="beta-lactamase/transpeptidase-like"/>
    <property type="match status" value="1"/>
</dbReference>
<dbReference type="Gene3D" id="3.40.710.10">
    <property type="entry name" value="DD-peptidase/beta-lactamase superfamily"/>
    <property type="match status" value="1"/>
</dbReference>
<comment type="caution">
    <text evidence="5">The sequence shown here is derived from an EMBL/GenBank/DDBJ whole genome shotgun (WGS) entry which is preliminary data.</text>
</comment>
<evidence type="ECO:0000256" key="2">
    <source>
        <dbReference type="ARBA" id="ARBA00023136"/>
    </source>
</evidence>
<proteinExistence type="predicted"/>
<comment type="subcellular location">
    <subcellularLocation>
        <location evidence="1">Membrane</location>
    </subcellularLocation>
</comment>